<sequence>MLAALIGTVGARPAPPVRSSFVGAATKISHIMRHASNASSSMADIEGQMADRATSSTPLVTAPSTDRPLVPPAGGNAKTAVILPVVDRILLVDMGVHLMVTMKDPETLIQLGVPGLELRMLFHKSLRTQQCVSAGYFEAPAAATSSVAFNRHGASRVSTSQEVTVSMPDVVICFCAIDGLQAMQAANAEATEGAVKVYLLVLRQLLIITHGYECQQADGCLMLAFSKSVDAAEFCLMAQACLCAHAWGPSVEGLPGCGPETIQGPAKTSVTVSGPRAKMGLVMGQPTRVCPHTTSGRADYFGPLVNRAARICHAAAHGRQVLASEIFMERLLLDWTGQAEHPAQGHGTSRLSMSSIERPSTGTSQLCALHGVSKSWQDRSEQAWSSIASMTSMGNPGGAVPQPGPGPQIELAATRRSHGDLEMQVVSKSLVLSSQDTLHSILSCSQVLLHHQGDMLFKGVNQRMAIYQLTNPLLWREVSQEATSRKATFLSAGRGLAAILTTSVPLPPDSPQTTHEHESLPQLIAALRPTRTSRELDDLSEAPLEGGLHGLLARFRSEAIQIEDNIL</sequence>
<dbReference type="SUPFAM" id="SSF55073">
    <property type="entry name" value="Nucleotide cyclase"/>
    <property type="match status" value="1"/>
</dbReference>
<evidence type="ECO:0000256" key="1">
    <source>
        <dbReference type="SAM" id="MobiDB-lite"/>
    </source>
</evidence>
<dbReference type="PANTHER" id="PTHR43081">
    <property type="entry name" value="ADENYLATE CYCLASE, TERMINAL-DIFFERENTIATION SPECIFIC-RELATED"/>
    <property type="match status" value="1"/>
</dbReference>
<accession>A0AAW1QW29</accession>
<feature type="compositionally biased region" description="Polar residues" evidence="1">
    <location>
        <begin position="53"/>
        <end position="64"/>
    </location>
</feature>
<evidence type="ECO:0000313" key="2">
    <source>
        <dbReference type="EMBL" id="KAK9825731.1"/>
    </source>
</evidence>
<keyword evidence="3" id="KW-1185">Reference proteome</keyword>
<protein>
    <recommendedName>
        <fullName evidence="4">Guanylate cyclase domain-containing protein</fullName>
    </recommendedName>
</protein>
<evidence type="ECO:0008006" key="4">
    <source>
        <dbReference type="Google" id="ProtNLM"/>
    </source>
</evidence>
<dbReference type="Gene3D" id="3.30.70.1230">
    <property type="entry name" value="Nucleotide cyclase"/>
    <property type="match status" value="1"/>
</dbReference>
<comment type="caution">
    <text evidence="2">The sequence shown here is derived from an EMBL/GenBank/DDBJ whole genome shotgun (WGS) entry which is preliminary data.</text>
</comment>
<dbReference type="Proteomes" id="UP001438707">
    <property type="component" value="Unassembled WGS sequence"/>
</dbReference>
<dbReference type="EMBL" id="JALJOS010000023">
    <property type="protein sequence ID" value="KAK9825731.1"/>
    <property type="molecule type" value="Genomic_DNA"/>
</dbReference>
<dbReference type="PANTHER" id="PTHR43081:SF1">
    <property type="entry name" value="ADENYLATE CYCLASE, TERMINAL-DIFFERENTIATION SPECIFIC"/>
    <property type="match status" value="1"/>
</dbReference>
<evidence type="ECO:0000313" key="3">
    <source>
        <dbReference type="Proteomes" id="UP001438707"/>
    </source>
</evidence>
<dbReference type="InterPro" id="IPR029787">
    <property type="entry name" value="Nucleotide_cyclase"/>
</dbReference>
<reference evidence="2 3" key="1">
    <citation type="journal article" date="2024" name="Nat. Commun.">
        <title>Phylogenomics reveals the evolutionary origins of lichenization in chlorophyte algae.</title>
        <authorList>
            <person name="Puginier C."/>
            <person name="Libourel C."/>
            <person name="Otte J."/>
            <person name="Skaloud P."/>
            <person name="Haon M."/>
            <person name="Grisel S."/>
            <person name="Petersen M."/>
            <person name="Berrin J.G."/>
            <person name="Delaux P.M."/>
            <person name="Dal Grande F."/>
            <person name="Keller J."/>
        </authorList>
    </citation>
    <scope>NUCLEOTIDE SEQUENCE [LARGE SCALE GENOMIC DNA]</scope>
    <source>
        <strain evidence="2 3">SAG 2145</strain>
    </source>
</reference>
<gene>
    <name evidence="2" type="ORF">WJX74_002071</name>
</gene>
<proteinExistence type="predicted"/>
<organism evidence="2 3">
    <name type="scientific">Apatococcus lobatus</name>
    <dbReference type="NCBI Taxonomy" id="904363"/>
    <lineage>
        <taxon>Eukaryota</taxon>
        <taxon>Viridiplantae</taxon>
        <taxon>Chlorophyta</taxon>
        <taxon>core chlorophytes</taxon>
        <taxon>Trebouxiophyceae</taxon>
        <taxon>Chlorellales</taxon>
        <taxon>Chlorellaceae</taxon>
        <taxon>Apatococcus</taxon>
    </lineage>
</organism>
<name>A0AAW1QW29_9CHLO</name>
<dbReference type="InterPro" id="IPR050697">
    <property type="entry name" value="Adenylyl/Guanylyl_Cyclase_3/4"/>
</dbReference>
<dbReference type="AlphaFoldDB" id="A0AAW1QW29"/>
<feature type="region of interest" description="Disordered" evidence="1">
    <location>
        <begin position="42"/>
        <end position="69"/>
    </location>
</feature>